<comment type="catalytic activity">
    <reaction evidence="6 7">
        <text>(2S)-2-hydroxy-3-oxobutyl phosphate + 5-amino-6-(D-ribitylamino)uracil = 6,7-dimethyl-8-(1-D-ribityl)lumazine + phosphate + 2 H2O + H(+)</text>
        <dbReference type="Rhea" id="RHEA:26152"/>
        <dbReference type="ChEBI" id="CHEBI:15377"/>
        <dbReference type="ChEBI" id="CHEBI:15378"/>
        <dbReference type="ChEBI" id="CHEBI:15934"/>
        <dbReference type="ChEBI" id="CHEBI:43474"/>
        <dbReference type="ChEBI" id="CHEBI:58201"/>
        <dbReference type="ChEBI" id="CHEBI:58830"/>
        <dbReference type="EC" id="2.5.1.78"/>
    </reaction>
</comment>
<evidence type="ECO:0000256" key="5">
    <source>
        <dbReference type="ARBA" id="ARBA00022679"/>
    </source>
</evidence>
<comment type="function">
    <text evidence="7">Catalyzes the formation of 6,7-dimethyl-8-ribityllumazine by condensation of 5-amino-6-(D-ribitylamino)uracil with 3,4-dihydroxy-2-butanone 4-phosphate. This is the penultimate step in the biosynthesis of riboflavin.</text>
</comment>
<accession>A0AA37QCT7</accession>
<dbReference type="PANTHER" id="PTHR21058:SF0">
    <property type="entry name" value="6,7-DIMETHYL-8-RIBITYLLUMAZINE SYNTHASE"/>
    <property type="match status" value="1"/>
</dbReference>
<dbReference type="EMBL" id="BRXS01000004">
    <property type="protein sequence ID" value="GLC26526.1"/>
    <property type="molecule type" value="Genomic_DNA"/>
</dbReference>
<gene>
    <name evidence="7 8" type="primary">ribH</name>
    <name evidence="8" type="ORF">rosag_30390</name>
</gene>
<reference evidence="8" key="1">
    <citation type="submission" date="2022-08" db="EMBL/GenBank/DDBJ databases">
        <title>Draft genome sequencing of Roseisolibacter agri AW1220.</title>
        <authorList>
            <person name="Tobiishi Y."/>
            <person name="Tonouchi A."/>
        </authorList>
    </citation>
    <scope>NUCLEOTIDE SEQUENCE</scope>
    <source>
        <strain evidence="8">AW1220</strain>
    </source>
</reference>
<dbReference type="RefSeq" id="WP_284350976.1">
    <property type="nucleotide sequence ID" value="NZ_BRXS01000004.1"/>
</dbReference>
<protein>
    <recommendedName>
        <fullName evidence="3 7">6,7-dimethyl-8-ribityllumazine synthase</fullName>
        <shortName evidence="7">DMRL synthase</shortName>
        <shortName evidence="7">LS</shortName>
        <shortName evidence="7">Lumazine synthase</shortName>
        <ecNumber evidence="3 7">2.5.1.78</ecNumber>
    </recommendedName>
</protein>
<dbReference type="InterPro" id="IPR036467">
    <property type="entry name" value="LS/RS_sf"/>
</dbReference>
<feature type="binding site" evidence="7">
    <location>
        <position position="22"/>
    </location>
    <ligand>
        <name>5-amino-6-(D-ribitylamino)uracil</name>
        <dbReference type="ChEBI" id="CHEBI:15934"/>
    </ligand>
</feature>
<dbReference type="GO" id="GO:0009349">
    <property type="term" value="C:riboflavin synthase complex"/>
    <property type="evidence" value="ECO:0007669"/>
    <property type="project" value="UniProtKB-UniRule"/>
</dbReference>
<comment type="pathway">
    <text evidence="1 7">Cofactor biosynthesis; riboflavin biosynthesis; riboflavin from 2-hydroxy-3-oxobutyl phosphate and 5-amino-6-(D-ribitylamino)uracil: step 1/2.</text>
</comment>
<comment type="similarity">
    <text evidence="2 7">Belongs to the DMRL synthase family.</text>
</comment>
<dbReference type="Proteomes" id="UP001161325">
    <property type="component" value="Unassembled WGS sequence"/>
</dbReference>
<dbReference type="NCBIfam" id="TIGR00114">
    <property type="entry name" value="lumazine-synth"/>
    <property type="match status" value="1"/>
</dbReference>
<feature type="binding site" evidence="7">
    <location>
        <begin position="80"/>
        <end position="82"/>
    </location>
    <ligand>
        <name>5-amino-6-(D-ribitylamino)uracil</name>
        <dbReference type="ChEBI" id="CHEBI:15934"/>
    </ligand>
</feature>
<feature type="binding site" evidence="7">
    <location>
        <position position="127"/>
    </location>
    <ligand>
        <name>(2S)-2-hydroxy-3-oxobutyl phosphate</name>
        <dbReference type="ChEBI" id="CHEBI:58830"/>
    </ligand>
</feature>
<comment type="caution">
    <text evidence="8">The sequence shown here is derived from an EMBL/GenBank/DDBJ whole genome shotgun (WGS) entry which is preliminary data.</text>
</comment>
<organism evidence="8 9">
    <name type="scientific">Roseisolibacter agri</name>
    <dbReference type="NCBI Taxonomy" id="2014610"/>
    <lineage>
        <taxon>Bacteria</taxon>
        <taxon>Pseudomonadati</taxon>
        <taxon>Gemmatimonadota</taxon>
        <taxon>Gemmatimonadia</taxon>
        <taxon>Gemmatimonadales</taxon>
        <taxon>Gemmatimonadaceae</taxon>
        <taxon>Roseisolibacter</taxon>
    </lineage>
</organism>
<dbReference type="InterPro" id="IPR034964">
    <property type="entry name" value="LS"/>
</dbReference>
<evidence type="ECO:0000256" key="1">
    <source>
        <dbReference type="ARBA" id="ARBA00004917"/>
    </source>
</evidence>
<keyword evidence="9" id="KW-1185">Reference proteome</keyword>
<evidence type="ECO:0000313" key="9">
    <source>
        <dbReference type="Proteomes" id="UP001161325"/>
    </source>
</evidence>
<evidence type="ECO:0000313" key="8">
    <source>
        <dbReference type="EMBL" id="GLC26526.1"/>
    </source>
</evidence>
<evidence type="ECO:0000256" key="3">
    <source>
        <dbReference type="ARBA" id="ARBA00012664"/>
    </source>
</evidence>
<feature type="active site" description="Proton donor" evidence="7">
    <location>
        <position position="88"/>
    </location>
</feature>
<dbReference type="Pfam" id="PF00885">
    <property type="entry name" value="DMRL_synthase"/>
    <property type="match status" value="1"/>
</dbReference>
<dbReference type="GO" id="GO:0005829">
    <property type="term" value="C:cytosol"/>
    <property type="evidence" value="ECO:0007669"/>
    <property type="project" value="TreeGrafter"/>
</dbReference>
<dbReference type="Gene3D" id="3.40.50.960">
    <property type="entry name" value="Lumazine/riboflavin synthase"/>
    <property type="match status" value="1"/>
</dbReference>
<evidence type="ECO:0000256" key="6">
    <source>
        <dbReference type="ARBA" id="ARBA00048785"/>
    </source>
</evidence>
<feature type="binding site" evidence="7">
    <location>
        <begin position="56"/>
        <end position="58"/>
    </location>
    <ligand>
        <name>5-amino-6-(D-ribitylamino)uracil</name>
        <dbReference type="ChEBI" id="CHEBI:15934"/>
    </ligand>
</feature>
<dbReference type="HAMAP" id="MF_00178">
    <property type="entry name" value="Lumazine_synth"/>
    <property type="match status" value="1"/>
</dbReference>
<dbReference type="SUPFAM" id="SSF52121">
    <property type="entry name" value="Lumazine synthase"/>
    <property type="match status" value="1"/>
</dbReference>
<proteinExistence type="inferred from homology"/>
<sequence length="171" mass="17574">MPEFVGTPSGEGRRFAVVASRFNETITQKLAEGAVDAFTRHGAAFDDVDVIWVPGAWELPAAVRHVLASGRYDAAVAIGAVVRGETPHFDIVAGEAARGVADAGAEYDVPVTLGLLTTDDMAQAEARAGGAHGNKGWDAAMAAMEMADLFAMLDSAAEAEGELAGGDEDAG</sequence>
<evidence type="ECO:0000256" key="4">
    <source>
        <dbReference type="ARBA" id="ARBA00022619"/>
    </source>
</evidence>
<evidence type="ECO:0000256" key="7">
    <source>
        <dbReference type="HAMAP-Rule" id="MF_00178"/>
    </source>
</evidence>
<dbReference type="GO" id="GO:0009231">
    <property type="term" value="P:riboflavin biosynthetic process"/>
    <property type="evidence" value="ECO:0007669"/>
    <property type="project" value="UniProtKB-UniRule"/>
</dbReference>
<dbReference type="EC" id="2.5.1.78" evidence="3 7"/>
<evidence type="ECO:0000256" key="2">
    <source>
        <dbReference type="ARBA" id="ARBA00007424"/>
    </source>
</evidence>
<dbReference type="PANTHER" id="PTHR21058">
    <property type="entry name" value="6,7-DIMETHYL-8-RIBITYLLUMAZINE SYNTHASE DMRL SYNTHASE LUMAZINE SYNTHASE"/>
    <property type="match status" value="1"/>
</dbReference>
<dbReference type="GO" id="GO:0000906">
    <property type="term" value="F:6,7-dimethyl-8-ribityllumazine synthase activity"/>
    <property type="evidence" value="ECO:0007669"/>
    <property type="project" value="UniProtKB-UniRule"/>
</dbReference>
<feature type="binding site" evidence="7">
    <location>
        <position position="113"/>
    </location>
    <ligand>
        <name>5-amino-6-(D-ribitylamino)uracil</name>
        <dbReference type="ChEBI" id="CHEBI:15934"/>
    </ligand>
</feature>
<dbReference type="AlphaFoldDB" id="A0AA37QCT7"/>
<dbReference type="CDD" id="cd09209">
    <property type="entry name" value="Lumazine_synthase-I"/>
    <property type="match status" value="1"/>
</dbReference>
<feature type="binding site" evidence="7">
    <location>
        <begin position="85"/>
        <end position="86"/>
    </location>
    <ligand>
        <name>(2S)-2-hydroxy-3-oxobutyl phosphate</name>
        <dbReference type="ChEBI" id="CHEBI:58830"/>
    </ligand>
</feature>
<name>A0AA37QCT7_9BACT</name>
<keyword evidence="5 7" id="KW-0808">Transferase</keyword>
<keyword evidence="4 7" id="KW-0686">Riboflavin biosynthesis</keyword>
<dbReference type="InterPro" id="IPR002180">
    <property type="entry name" value="LS/RS"/>
</dbReference>